<protein>
    <submittedName>
        <fullName evidence="2">Ribonuclease E inhibitor RraB</fullName>
    </submittedName>
</protein>
<organism evidence="2 3">
    <name type="scientific">Aquipuribacter hungaricus</name>
    <dbReference type="NCBI Taxonomy" id="545624"/>
    <lineage>
        <taxon>Bacteria</taxon>
        <taxon>Bacillati</taxon>
        <taxon>Actinomycetota</taxon>
        <taxon>Actinomycetes</taxon>
        <taxon>Micrococcales</taxon>
        <taxon>Intrasporangiaceae</taxon>
        <taxon>Aquipuribacter</taxon>
    </lineage>
</organism>
<dbReference type="InterPro" id="IPR036701">
    <property type="entry name" value="RraB-like_sf"/>
</dbReference>
<feature type="domain" description="Regulator of ribonuclease activity B" evidence="1">
    <location>
        <begin position="9"/>
        <end position="102"/>
    </location>
</feature>
<evidence type="ECO:0000313" key="2">
    <source>
        <dbReference type="EMBL" id="MFC3686732.1"/>
    </source>
</evidence>
<keyword evidence="3" id="KW-1185">Reference proteome</keyword>
<evidence type="ECO:0000259" key="1">
    <source>
        <dbReference type="Pfam" id="PF06877"/>
    </source>
</evidence>
<gene>
    <name evidence="2" type="ORF">ACFOLH_00080</name>
</gene>
<name>A0ABV7WBA4_9MICO</name>
<proteinExistence type="predicted"/>
<evidence type="ECO:0000313" key="3">
    <source>
        <dbReference type="Proteomes" id="UP001595685"/>
    </source>
</evidence>
<dbReference type="Gene3D" id="3.30.70.970">
    <property type="entry name" value="RraB-like"/>
    <property type="match status" value="1"/>
</dbReference>
<accession>A0ABV7WBA4</accession>
<dbReference type="RefSeq" id="WP_340289034.1">
    <property type="nucleotide sequence ID" value="NZ_JBBEOI010000005.1"/>
</dbReference>
<dbReference type="SUPFAM" id="SSF89946">
    <property type="entry name" value="Hypothetical protein VC0424"/>
    <property type="match status" value="1"/>
</dbReference>
<dbReference type="Proteomes" id="UP001595685">
    <property type="component" value="Unassembled WGS sequence"/>
</dbReference>
<comment type="caution">
    <text evidence="2">The sequence shown here is derived from an EMBL/GenBank/DDBJ whole genome shotgun (WGS) entry which is preliminary data.</text>
</comment>
<dbReference type="EMBL" id="JBHRWW010000001">
    <property type="protein sequence ID" value="MFC3686732.1"/>
    <property type="molecule type" value="Genomic_DNA"/>
</dbReference>
<reference evidence="3" key="1">
    <citation type="journal article" date="2019" name="Int. J. Syst. Evol. Microbiol.">
        <title>The Global Catalogue of Microorganisms (GCM) 10K type strain sequencing project: providing services to taxonomists for standard genome sequencing and annotation.</title>
        <authorList>
            <consortium name="The Broad Institute Genomics Platform"/>
            <consortium name="The Broad Institute Genome Sequencing Center for Infectious Disease"/>
            <person name="Wu L."/>
            <person name="Ma J."/>
        </authorList>
    </citation>
    <scope>NUCLEOTIDE SEQUENCE [LARGE SCALE GENOMIC DNA]</scope>
    <source>
        <strain evidence="3">NCAIM B.02333</strain>
    </source>
</reference>
<dbReference type="InterPro" id="IPR009671">
    <property type="entry name" value="RraB_dom"/>
</dbReference>
<sequence>MDDLDAHLQANEALVDQRLEMGDLAEVPRQLDHFALFPRRAVDAAVAELTSAGFTVDGVRRGLRRARVEFSRTDRADFATADAFTRQIVGLTSRHGGTYDGWAGFIVTDAPA</sequence>
<dbReference type="Pfam" id="PF06877">
    <property type="entry name" value="RraB"/>
    <property type="match status" value="1"/>
</dbReference>